<dbReference type="RefSeq" id="WP_344519052.1">
    <property type="nucleotide sequence ID" value="NZ_BAAAUG010000019.1"/>
</dbReference>
<sequence>MALIALAADKGSPGVTTAAVALAAVWPRRVLVAETDPAGGDLVYRSAAAHGGPLNPNTGMLSIAATARRGLVPDQLWDHTQPLAGGLEVLVGLGVAEQAAGLAGLWPTLGRAFSQLADSPHAPADVIADCGRVSGDTPAVELFPQAALVLLVSRTEPEAIARVRDRAAALAAKLHGGSRGAASLATPLIGVLLIADPSTSAKLVHQVNDMLVAAQTGARVVGTLAEDPAGAEQLAGRKRGRLDKSMLIRSARKVTVDLYQQYGAAWANPAAGTQGMQGTHGAGAHGAGAHGAGR</sequence>
<dbReference type="Proteomes" id="UP001501637">
    <property type="component" value="Unassembled WGS sequence"/>
</dbReference>
<gene>
    <name evidence="1" type="ORF">GCM10010449_08770</name>
</gene>
<dbReference type="SUPFAM" id="SSF52540">
    <property type="entry name" value="P-loop containing nucleoside triphosphate hydrolases"/>
    <property type="match status" value="1"/>
</dbReference>
<comment type="caution">
    <text evidence="1">The sequence shown here is derived from an EMBL/GenBank/DDBJ whole genome shotgun (WGS) entry which is preliminary data.</text>
</comment>
<accession>A0ABP6M834</accession>
<dbReference type="InterPro" id="IPR027417">
    <property type="entry name" value="P-loop_NTPase"/>
</dbReference>
<name>A0ABP6M834_9ACTN</name>
<dbReference type="EMBL" id="BAAAUG010000019">
    <property type="protein sequence ID" value="GAA3087499.1"/>
    <property type="molecule type" value="Genomic_DNA"/>
</dbReference>
<dbReference type="Gene3D" id="3.40.50.300">
    <property type="entry name" value="P-loop containing nucleotide triphosphate hydrolases"/>
    <property type="match status" value="1"/>
</dbReference>
<protein>
    <submittedName>
        <fullName evidence="1">Uncharacterized protein</fullName>
    </submittedName>
</protein>
<evidence type="ECO:0000313" key="2">
    <source>
        <dbReference type="Proteomes" id="UP001501637"/>
    </source>
</evidence>
<proteinExistence type="predicted"/>
<evidence type="ECO:0000313" key="1">
    <source>
        <dbReference type="EMBL" id="GAA3087499.1"/>
    </source>
</evidence>
<keyword evidence="2" id="KW-1185">Reference proteome</keyword>
<reference evidence="2" key="1">
    <citation type="journal article" date="2019" name="Int. J. Syst. Evol. Microbiol.">
        <title>The Global Catalogue of Microorganisms (GCM) 10K type strain sequencing project: providing services to taxonomists for standard genome sequencing and annotation.</title>
        <authorList>
            <consortium name="The Broad Institute Genomics Platform"/>
            <consortium name="The Broad Institute Genome Sequencing Center for Infectious Disease"/>
            <person name="Wu L."/>
            <person name="Ma J."/>
        </authorList>
    </citation>
    <scope>NUCLEOTIDE SEQUENCE [LARGE SCALE GENOMIC DNA]</scope>
    <source>
        <strain evidence="2">JCM 9092</strain>
    </source>
</reference>
<organism evidence="1 2">
    <name type="scientific">Streptomyces rectiviolaceus</name>
    <dbReference type="NCBI Taxonomy" id="332591"/>
    <lineage>
        <taxon>Bacteria</taxon>
        <taxon>Bacillati</taxon>
        <taxon>Actinomycetota</taxon>
        <taxon>Actinomycetes</taxon>
        <taxon>Kitasatosporales</taxon>
        <taxon>Streptomycetaceae</taxon>
        <taxon>Streptomyces</taxon>
    </lineage>
</organism>